<comment type="caution">
    <text evidence="1">The sequence shown here is derived from an EMBL/GenBank/DDBJ whole genome shotgun (WGS) entry which is preliminary data.</text>
</comment>
<gene>
    <name evidence="1" type="ORF">G5C65_19975</name>
</gene>
<dbReference type="Pfam" id="PF14433">
    <property type="entry name" value="SUKH-3"/>
    <property type="match status" value="1"/>
</dbReference>
<dbReference type="Proteomes" id="UP000477722">
    <property type="component" value="Unassembled WGS sequence"/>
</dbReference>
<dbReference type="AlphaFoldDB" id="A0A6G4WZN3"/>
<evidence type="ECO:0000313" key="2">
    <source>
        <dbReference type="Proteomes" id="UP000477722"/>
    </source>
</evidence>
<proteinExistence type="predicted"/>
<dbReference type="InterPro" id="IPR025850">
    <property type="entry name" value="SUKH-3"/>
</dbReference>
<dbReference type="RefSeq" id="WP_165300250.1">
    <property type="nucleotide sequence ID" value="NZ_JAAKZZ010000210.1"/>
</dbReference>
<reference evidence="1 2" key="1">
    <citation type="submission" date="2020-02" db="EMBL/GenBank/DDBJ databases">
        <title>Whole-genome analyses of novel actinobacteria.</title>
        <authorList>
            <person name="Sahin N."/>
            <person name="Tatar D."/>
        </authorList>
    </citation>
    <scope>NUCLEOTIDE SEQUENCE [LARGE SCALE GENOMIC DNA]</scope>
    <source>
        <strain evidence="1 2">SB3404</strain>
    </source>
</reference>
<dbReference type="EMBL" id="JAAKZZ010000210">
    <property type="protein sequence ID" value="NGO70588.1"/>
    <property type="molecule type" value="Genomic_DNA"/>
</dbReference>
<protein>
    <submittedName>
        <fullName evidence="1">SUKH-3 domain containing protein</fullName>
    </submittedName>
</protein>
<name>A0A6G4WZN3_9ACTN</name>
<accession>A0A6G4WZN3</accession>
<keyword evidence="2" id="KW-1185">Reference proteome</keyword>
<organism evidence="1 2">
    <name type="scientific">Streptomyces boncukensis</name>
    <dbReference type="NCBI Taxonomy" id="2711219"/>
    <lineage>
        <taxon>Bacteria</taxon>
        <taxon>Bacillati</taxon>
        <taxon>Actinomycetota</taxon>
        <taxon>Actinomycetes</taxon>
        <taxon>Kitasatosporales</taxon>
        <taxon>Streptomycetaceae</taxon>
        <taxon>Streptomyces</taxon>
    </lineage>
</organism>
<sequence>MTTRFPVAVDDPLRTAGWQPGRWDIRQAEQWADTLRGHASPSGHRHPVFPAAVEVWAEFGGLRILPSGPGRHIAPSPVIVDPLRGVHAARTLAAFGRALESRVCPLGTEGDGESLLVVDEEGRVYCLDPAGDWYLGPDFDTALTALLMGISPTRLSAPREMAGSG</sequence>
<evidence type="ECO:0000313" key="1">
    <source>
        <dbReference type="EMBL" id="NGO70588.1"/>
    </source>
</evidence>